<dbReference type="OrthoDB" id="3189808at2"/>
<reference evidence="3 4" key="1">
    <citation type="submission" date="2019-03" db="EMBL/GenBank/DDBJ databases">
        <title>Draft genome sequences of novel Actinobacteria.</title>
        <authorList>
            <person name="Sahin N."/>
            <person name="Ay H."/>
            <person name="Saygin H."/>
        </authorList>
    </citation>
    <scope>NUCLEOTIDE SEQUENCE [LARGE SCALE GENOMIC DNA]</scope>
    <source>
        <strain evidence="3 4">16K309</strain>
    </source>
</reference>
<accession>A0A4R4VJZ7</accession>
<protein>
    <submittedName>
        <fullName evidence="3">ROK family transcriptional regulator</fullName>
    </submittedName>
</protein>
<dbReference type="EMBL" id="SMKS01000019">
    <property type="protein sequence ID" value="TDD06068.1"/>
    <property type="molecule type" value="Genomic_DNA"/>
</dbReference>
<dbReference type="InterPro" id="IPR036388">
    <property type="entry name" value="WH-like_DNA-bd_sf"/>
</dbReference>
<evidence type="ECO:0000313" key="3">
    <source>
        <dbReference type="EMBL" id="TDD06068.1"/>
    </source>
</evidence>
<dbReference type="InterPro" id="IPR036390">
    <property type="entry name" value="WH_DNA-bd_sf"/>
</dbReference>
<keyword evidence="4" id="KW-1185">Reference proteome</keyword>
<comment type="similarity">
    <text evidence="1">Belongs to the ROK (NagC/XylR) family.</text>
</comment>
<dbReference type="SUPFAM" id="SSF53067">
    <property type="entry name" value="Actin-like ATPase domain"/>
    <property type="match status" value="1"/>
</dbReference>
<dbReference type="Proteomes" id="UP000295674">
    <property type="component" value="Unassembled WGS sequence"/>
</dbReference>
<dbReference type="Gene3D" id="1.10.10.10">
    <property type="entry name" value="Winged helix-like DNA-binding domain superfamily/Winged helix DNA-binding domain"/>
    <property type="match status" value="1"/>
</dbReference>
<dbReference type="GO" id="GO:0043565">
    <property type="term" value="F:sequence-specific DNA binding"/>
    <property type="evidence" value="ECO:0007669"/>
    <property type="project" value="InterPro"/>
</dbReference>
<dbReference type="RefSeq" id="WP_132674685.1">
    <property type="nucleotide sequence ID" value="NZ_SMKS01000019.1"/>
</dbReference>
<gene>
    <name evidence="3" type="ORF">E1181_13725</name>
</gene>
<dbReference type="InterPro" id="IPR001845">
    <property type="entry name" value="HTH_ArsR_DNA-bd_dom"/>
</dbReference>
<dbReference type="AlphaFoldDB" id="A0A4R4VJZ7"/>
<dbReference type="CDD" id="cd00090">
    <property type="entry name" value="HTH_ARSR"/>
    <property type="match status" value="1"/>
</dbReference>
<dbReference type="GO" id="GO:0003700">
    <property type="term" value="F:DNA-binding transcription factor activity"/>
    <property type="evidence" value="ECO:0007669"/>
    <property type="project" value="InterPro"/>
</dbReference>
<evidence type="ECO:0000256" key="1">
    <source>
        <dbReference type="ARBA" id="ARBA00006479"/>
    </source>
</evidence>
<proteinExistence type="inferred from homology"/>
<feature type="domain" description="HTH arsR-type" evidence="2">
    <location>
        <begin position="9"/>
        <end position="91"/>
    </location>
</feature>
<dbReference type="PANTHER" id="PTHR18964">
    <property type="entry name" value="ROK (REPRESSOR, ORF, KINASE) FAMILY"/>
    <property type="match status" value="1"/>
</dbReference>
<sequence>MPTAKPSLELLRSLTDEHVLRAIMEGERLTRTEIAALTGISKPTISDSVRRLTEAGVLVDTGERTTGRGRAGSYYSLVPETGAALVAEISPRGVRAEAVDAFGTVVAGAGAELGRAAGPEEAAAALREVAGELAGRMPLRCAVISAADPVDRRTGRLVQLPDEPFLVGDLDPVAVLAPFVPGDVLVDNDVNWSARAERDGGCASGVDDFVYLHLGEGLGAAVVADGEVRRGGSGLTGEIAHVITTGPDGSAVHFTEFFRETGLRQPGTTAIDVDALRASYGDVLPQLTDALRGVLLAMIALADPLLVVLGGTWGRDPEVLDALTRDSPAPREVTLATATLDTPELTGARTHAIDTLRTLIIQHATEQ</sequence>
<dbReference type="SUPFAM" id="SSF46785">
    <property type="entry name" value="Winged helix' DNA-binding domain"/>
    <property type="match status" value="1"/>
</dbReference>
<organism evidence="3 4">
    <name type="scientific">Saccharopolyspora terrae</name>
    <dbReference type="NCBI Taxonomy" id="2530384"/>
    <lineage>
        <taxon>Bacteria</taxon>
        <taxon>Bacillati</taxon>
        <taxon>Actinomycetota</taxon>
        <taxon>Actinomycetes</taxon>
        <taxon>Pseudonocardiales</taxon>
        <taxon>Pseudonocardiaceae</taxon>
        <taxon>Saccharopolyspora</taxon>
    </lineage>
</organism>
<dbReference type="Pfam" id="PF13412">
    <property type="entry name" value="HTH_24"/>
    <property type="match status" value="1"/>
</dbReference>
<evidence type="ECO:0000313" key="4">
    <source>
        <dbReference type="Proteomes" id="UP000295674"/>
    </source>
</evidence>
<dbReference type="InterPro" id="IPR011991">
    <property type="entry name" value="ArsR-like_HTH"/>
</dbReference>
<dbReference type="Gene3D" id="3.30.420.40">
    <property type="match status" value="2"/>
</dbReference>
<name>A0A4R4VJZ7_9PSEU</name>
<dbReference type="SMART" id="SM00418">
    <property type="entry name" value="HTH_ARSR"/>
    <property type="match status" value="1"/>
</dbReference>
<dbReference type="PRINTS" id="PR00033">
    <property type="entry name" value="HTHASNC"/>
</dbReference>
<comment type="caution">
    <text evidence="3">The sequence shown here is derived from an EMBL/GenBank/DDBJ whole genome shotgun (WGS) entry which is preliminary data.</text>
</comment>
<dbReference type="InterPro" id="IPR043129">
    <property type="entry name" value="ATPase_NBD"/>
</dbReference>
<dbReference type="InterPro" id="IPR000600">
    <property type="entry name" value="ROK"/>
</dbReference>
<dbReference type="InterPro" id="IPR000485">
    <property type="entry name" value="AsnC-type_HTH_dom"/>
</dbReference>
<dbReference type="Pfam" id="PF00480">
    <property type="entry name" value="ROK"/>
    <property type="match status" value="1"/>
</dbReference>
<evidence type="ECO:0000259" key="2">
    <source>
        <dbReference type="SMART" id="SM00418"/>
    </source>
</evidence>
<dbReference type="PANTHER" id="PTHR18964:SF149">
    <property type="entry name" value="BIFUNCTIONAL UDP-N-ACETYLGLUCOSAMINE 2-EPIMERASE_N-ACETYLMANNOSAMINE KINASE"/>
    <property type="match status" value="1"/>
</dbReference>